<keyword evidence="7" id="KW-0560">Oxidoreductase</keyword>
<dbReference type="SUPFAM" id="SSF51905">
    <property type="entry name" value="FAD/NAD(P)-binding domain"/>
    <property type="match status" value="1"/>
</dbReference>
<keyword evidence="6" id="KW-0521">NADP</keyword>
<keyword evidence="5" id="KW-0274">FAD</keyword>
<evidence type="ECO:0000256" key="2">
    <source>
        <dbReference type="ARBA" id="ARBA00004924"/>
    </source>
</evidence>
<dbReference type="Pfam" id="PF13434">
    <property type="entry name" value="Lys_Orn_oxgnase"/>
    <property type="match status" value="1"/>
</dbReference>
<dbReference type="EMBL" id="RKHR01000005">
    <property type="protein sequence ID" value="ROS00238.1"/>
    <property type="molecule type" value="Genomic_DNA"/>
</dbReference>
<evidence type="ECO:0000256" key="4">
    <source>
        <dbReference type="ARBA" id="ARBA00022630"/>
    </source>
</evidence>
<comment type="similarity">
    <text evidence="3">Belongs to the lysine N(6)-hydroxylase/L-ornithine N(5)-oxygenase family.</text>
</comment>
<name>A0A3N2DKD8_9GAMM</name>
<comment type="caution">
    <text evidence="8">The sequence shown here is derived from an EMBL/GenBank/DDBJ whole genome shotgun (WGS) entry which is preliminary data.</text>
</comment>
<evidence type="ECO:0000256" key="5">
    <source>
        <dbReference type="ARBA" id="ARBA00022827"/>
    </source>
</evidence>
<dbReference type="AlphaFoldDB" id="A0A3N2DKD8"/>
<evidence type="ECO:0000313" key="8">
    <source>
        <dbReference type="EMBL" id="ROS00238.1"/>
    </source>
</evidence>
<evidence type="ECO:0000256" key="6">
    <source>
        <dbReference type="ARBA" id="ARBA00022857"/>
    </source>
</evidence>
<dbReference type="RefSeq" id="WP_123713213.1">
    <property type="nucleotide sequence ID" value="NZ_RKHR01000005.1"/>
</dbReference>
<keyword evidence="9" id="KW-1185">Reference proteome</keyword>
<sequence>MSPVIYDFVAIGLGPFNLSLACLSSPIEGLNGLFLEQKEEFNWHPGLMFESAHLQTPFMSDLVTLADPTHPLSFLNYIKKQGRLYSFYIREDFYIMRREYNQYCRWAANELDNIAFGQCVTEVTRSEKTDCYRLVVRNTKDNSERIVYSRKLVLGTGPSPYRPDCCPDSDKRICHASDYLYQKEQLQQQSSITLVGSGQSAAEIYYDLLGDIDQYGYELNWITRAPRFFPLEYTKLTLEMTSPEYVDYFYALPQQKKDELINRQKQLYKGINGDLINEIFDLLYVKRLQHNFTSNILTNSTLQGVDNPDNTAQPLTLRFMQNEQQQAYELNSQRMILATGYQYQMPDFIAGISQQIRWDDHGRFDVQRNYSIDQKGGEIFVQNAELHSHGFVTPDLGMACYRNSYILREILGYAPYEVEERIAFQQFTAPTKTGGNIRAVEPIPLRQESASTCR</sequence>
<gene>
    <name evidence="8" type="ORF">EDC56_2876</name>
</gene>
<accession>A0A3N2DKD8</accession>
<dbReference type="InterPro" id="IPR036188">
    <property type="entry name" value="FAD/NAD-bd_sf"/>
</dbReference>
<organism evidence="8 9">
    <name type="scientific">Sinobacterium caligoides</name>
    <dbReference type="NCBI Taxonomy" id="933926"/>
    <lineage>
        <taxon>Bacteria</taxon>
        <taxon>Pseudomonadati</taxon>
        <taxon>Pseudomonadota</taxon>
        <taxon>Gammaproteobacteria</taxon>
        <taxon>Cellvibrionales</taxon>
        <taxon>Spongiibacteraceae</taxon>
        <taxon>Sinobacterium</taxon>
    </lineage>
</organism>
<dbReference type="PANTHER" id="PTHR42802:SF1">
    <property type="entry name" value="L-ORNITHINE N(5)-MONOOXYGENASE"/>
    <property type="match status" value="1"/>
</dbReference>
<dbReference type="Proteomes" id="UP000275394">
    <property type="component" value="Unassembled WGS sequence"/>
</dbReference>
<dbReference type="GO" id="GO:0016491">
    <property type="term" value="F:oxidoreductase activity"/>
    <property type="evidence" value="ECO:0007669"/>
    <property type="project" value="UniProtKB-KW"/>
</dbReference>
<evidence type="ECO:0000256" key="7">
    <source>
        <dbReference type="ARBA" id="ARBA00023002"/>
    </source>
</evidence>
<comment type="pathway">
    <text evidence="2">Siderophore biosynthesis.</text>
</comment>
<proteinExistence type="inferred from homology"/>
<evidence type="ECO:0000313" key="9">
    <source>
        <dbReference type="Proteomes" id="UP000275394"/>
    </source>
</evidence>
<dbReference type="InterPro" id="IPR025700">
    <property type="entry name" value="Lys/Orn_oxygenase"/>
</dbReference>
<dbReference type="OrthoDB" id="7527071at2"/>
<protein>
    <submittedName>
        <fullName evidence="8">Lysine N6-hydroxylase</fullName>
    </submittedName>
</protein>
<reference evidence="8 9" key="1">
    <citation type="submission" date="2018-11" db="EMBL/GenBank/DDBJ databases">
        <title>Genomic Encyclopedia of Type Strains, Phase IV (KMG-IV): sequencing the most valuable type-strain genomes for metagenomic binning, comparative biology and taxonomic classification.</title>
        <authorList>
            <person name="Goeker M."/>
        </authorList>
    </citation>
    <scope>NUCLEOTIDE SEQUENCE [LARGE SCALE GENOMIC DNA]</scope>
    <source>
        <strain evidence="8 9">DSM 100316</strain>
    </source>
</reference>
<evidence type="ECO:0000256" key="3">
    <source>
        <dbReference type="ARBA" id="ARBA00007588"/>
    </source>
</evidence>
<evidence type="ECO:0000256" key="1">
    <source>
        <dbReference type="ARBA" id="ARBA00001974"/>
    </source>
</evidence>
<dbReference type="PANTHER" id="PTHR42802">
    <property type="entry name" value="MONOOXYGENASE"/>
    <property type="match status" value="1"/>
</dbReference>
<keyword evidence="4" id="KW-0285">Flavoprotein</keyword>
<comment type="cofactor">
    <cofactor evidence="1">
        <name>FAD</name>
        <dbReference type="ChEBI" id="CHEBI:57692"/>
    </cofactor>
</comment>
<dbReference type="Gene3D" id="3.50.50.60">
    <property type="entry name" value="FAD/NAD(P)-binding domain"/>
    <property type="match status" value="1"/>
</dbReference>